<keyword evidence="12" id="KW-0325">Glycoprotein</keyword>
<keyword evidence="7" id="KW-0540">Nuclease</keyword>
<comment type="subcellular location">
    <subcellularLocation>
        <location evidence="2">Lysosome</location>
    </subcellularLocation>
</comment>
<name>A0AAQ4QV02_GASAC</name>
<comment type="function">
    <text evidence="18">Hydrolyzes DNA under acidic conditions with a preference for double-stranded DNA. Plays a major role in the clearance of nucleic acids generated through apoptosis, hence preventing autoinflammation. Necessary for proper fetal development and for definitive erythropoiesis in fetal liver and bone marrow, where it degrades nuclear DNA expelled from erythroid precursor cells.</text>
</comment>
<dbReference type="PANTHER" id="PTHR10858">
    <property type="entry name" value="DEOXYRIBONUCLEASE II"/>
    <property type="match status" value="1"/>
</dbReference>
<dbReference type="GO" id="GO:0004531">
    <property type="term" value="F:deoxyribonuclease II activity"/>
    <property type="evidence" value="ECO:0007669"/>
    <property type="project" value="UniProtKB-EC"/>
</dbReference>
<keyword evidence="5" id="KW-0217">Developmental protein</keyword>
<dbReference type="PANTHER" id="PTHR10858:SF9">
    <property type="entry name" value="DEOXYRIBONUCLEASE-2-ALPHA"/>
    <property type="match status" value="1"/>
</dbReference>
<keyword evidence="21" id="KW-1185">Reference proteome</keyword>
<reference evidence="20" key="3">
    <citation type="submission" date="2025-09" db="UniProtKB">
        <authorList>
            <consortium name="Ensembl"/>
        </authorList>
    </citation>
    <scope>IDENTIFICATION</scope>
</reference>
<evidence type="ECO:0000256" key="1">
    <source>
        <dbReference type="ARBA" id="ARBA00000447"/>
    </source>
</evidence>
<dbReference type="Ensembl" id="ENSGACT00000058278.1">
    <property type="protein sequence ID" value="ENSGACP00000054730.1"/>
    <property type="gene ID" value="ENSGACG00000009676.2"/>
</dbReference>
<dbReference type="EC" id="3.1.22.1" evidence="4"/>
<evidence type="ECO:0000256" key="19">
    <source>
        <dbReference type="SAM" id="SignalP"/>
    </source>
</evidence>
<sequence length="403" mass="46140">MTMARYRTMLELLLGVGILFKGCDSDVKCRNDDGNEVDWLVEILNYSYDIFSPGQLSVSAEYVIEYIYLCIVRYILYKLPKVKSNGLCYLYMDESTNGWQVSKKQISSTSGALANTLKPLLDFYDRKTEGFGYMLYNDQPPDPPGPKSVSASYGHSKGVVMLDRRTGVWLSHSTPRFPKYRNKNFWPDSGSVNGQTFMCVTYSYNTFKDIGLQLKYIHPYPYDSDIPTTFPNELRCVEQRNQCFPKKEPWFRVQALTSWNGRKFTSFAKYTRFGDDLYSGLIVNSLKNNLYVKSWGKMRTAGPLPSNCSSSIPHIVYNVETIKIPKPKKSFNNTLDHSKWCVTPDGDWTCIADTNREQSQMKRGGGAICIEKRTAANTFSSMVDSYEQCEPAPRRLRAQTREL</sequence>
<evidence type="ECO:0000256" key="16">
    <source>
        <dbReference type="ARBA" id="ARBA00041918"/>
    </source>
</evidence>
<organism evidence="20 21">
    <name type="scientific">Gasterosteus aculeatus aculeatus</name>
    <name type="common">three-spined stickleback</name>
    <dbReference type="NCBI Taxonomy" id="481459"/>
    <lineage>
        <taxon>Eukaryota</taxon>
        <taxon>Metazoa</taxon>
        <taxon>Chordata</taxon>
        <taxon>Craniata</taxon>
        <taxon>Vertebrata</taxon>
        <taxon>Euteleostomi</taxon>
        <taxon>Actinopterygii</taxon>
        <taxon>Neopterygii</taxon>
        <taxon>Teleostei</taxon>
        <taxon>Neoteleostei</taxon>
        <taxon>Acanthomorphata</taxon>
        <taxon>Eupercaria</taxon>
        <taxon>Perciformes</taxon>
        <taxon>Cottioidei</taxon>
        <taxon>Gasterosteales</taxon>
        <taxon>Gasterosteidae</taxon>
        <taxon>Gasterosteus</taxon>
    </lineage>
</organism>
<keyword evidence="11" id="KW-1015">Disulfide bond</keyword>
<dbReference type="Proteomes" id="UP000007635">
    <property type="component" value="Chromosome VIII"/>
</dbReference>
<accession>A0AAQ4QV02</accession>
<dbReference type="GO" id="GO:0006309">
    <property type="term" value="P:apoptotic DNA fragmentation"/>
    <property type="evidence" value="ECO:0007669"/>
    <property type="project" value="TreeGrafter"/>
</dbReference>
<evidence type="ECO:0000313" key="21">
    <source>
        <dbReference type="Proteomes" id="UP000007635"/>
    </source>
</evidence>
<keyword evidence="9" id="KW-0255">Endonuclease</keyword>
<keyword evidence="8 19" id="KW-0732">Signal</keyword>
<evidence type="ECO:0000256" key="13">
    <source>
        <dbReference type="ARBA" id="ARBA00023228"/>
    </source>
</evidence>
<reference evidence="20 21" key="1">
    <citation type="journal article" date="2021" name="G3 (Bethesda)">
        <title>Improved contiguity of the threespine stickleback genome using long-read sequencing.</title>
        <authorList>
            <person name="Nath S."/>
            <person name="Shaw D.E."/>
            <person name="White M.A."/>
        </authorList>
    </citation>
    <scope>NUCLEOTIDE SEQUENCE [LARGE SCALE GENOMIC DNA]</scope>
    <source>
        <strain evidence="20 21">Lake Benthic</strain>
    </source>
</reference>
<evidence type="ECO:0000256" key="5">
    <source>
        <dbReference type="ARBA" id="ARBA00022473"/>
    </source>
</evidence>
<dbReference type="Pfam" id="PF03265">
    <property type="entry name" value="DNase_II"/>
    <property type="match status" value="1"/>
</dbReference>
<evidence type="ECO:0000256" key="17">
    <source>
        <dbReference type="ARBA" id="ARBA00043033"/>
    </source>
</evidence>
<comment type="similarity">
    <text evidence="3">Belongs to the DNase II family.</text>
</comment>
<evidence type="ECO:0000313" key="20">
    <source>
        <dbReference type="Ensembl" id="ENSGACP00000054730.1"/>
    </source>
</evidence>
<comment type="catalytic activity">
    <reaction evidence="1">
        <text>Endonucleolytic cleavage to nucleoside 3'-phosphates and 3'-phosphooligonucleotide end-products.</text>
        <dbReference type="EC" id="3.1.22.1"/>
    </reaction>
</comment>
<feature type="chain" id="PRO_5043000840" description="Deoxyribonuclease-2-alpha" evidence="19">
    <location>
        <begin position="26"/>
        <end position="403"/>
    </location>
</feature>
<proteinExistence type="inferred from homology"/>
<evidence type="ECO:0000256" key="2">
    <source>
        <dbReference type="ARBA" id="ARBA00004371"/>
    </source>
</evidence>
<evidence type="ECO:0000256" key="8">
    <source>
        <dbReference type="ARBA" id="ARBA00022729"/>
    </source>
</evidence>
<dbReference type="GO" id="GO:0005764">
    <property type="term" value="C:lysosome"/>
    <property type="evidence" value="ECO:0007669"/>
    <property type="project" value="UniProtKB-SubCell"/>
</dbReference>
<evidence type="ECO:0000256" key="11">
    <source>
        <dbReference type="ARBA" id="ARBA00023157"/>
    </source>
</evidence>
<evidence type="ECO:0000256" key="18">
    <source>
        <dbReference type="ARBA" id="ARBA00045381"/>
    </source>
</evidence>
<evidence type="ECO:0000256" key="7">
    <source>
        <dbReference type="ARBA" id="ARBA00022722"/>
    </source>
</evidence>
<keyword evidence="10" id="KW-0378">Hydrolase</keyword>
<evidence type="ECO:0000256" key="15">
    <source>
        <dbReference type="ARBA" id="ARBA00041393"/>
    </source>
</evidence>
<protein>
    <recommendedName>
        <fullName evidence="14">Deoxyribonuclease-2-alpha</fullName>
        <ecNumber evidence="4">3.1.22.1</ecNumber>
    </recommendedName>
    <alternativeName>
        <fullName evidence="15">Acid DNase</fullName>
    </alternativeName>
    <alternativeName>
        <fullName evidence="17">Deoxyribonuclease II alpha</fullName>
    </alternativeName>
    <alternativeName>
        <fullName evidence="16">Lysosomal DNase II</fullName>
    </alternativeName>
</protein>
<evidence type="ECO:0000256" key="4">
    <source>
        <dbReference type="ARBA" id="ARBA00012036"/>
    </source>
</evidence>
<evidence type="ECO:0000256" key="10">
    <source>
        <dbReference type="ARBA" id="ARBA00022801"/>
    </source>
</evidence>
<keyword evidence="6" id="KW-0053">Apoptosis</keyword>
<evidence type="ECO:0000256" key="9">
    <source>
        <dbReference type="ARBA" id="ARBA00022759"/>
    </source>
</evidence>
<evidence type="ECO:0000256" key="6">
    <source>
        <dbReference type="ARBA" id="ARBA00022703"/>
    </source>
</evidence>
<evidence type="ECO:0000256" key="12">
    <source>
        <dbReference type="ARBA" id="ARBA00023180"/>
    </source>
</evidence>
<dbReference type="InterPro" id="IPR004947">
    <property type="entry name" value="DNase_II"/>
</dbReference>
<dbReference type="CDD" id="cd09120">
    <property type="entry name" value="PLDc_DNaseII_1"/>
    <property type="match status" value="1"/>
</dbReference>
<feature type="signal peptide" evidence="19">
    <location>
        <begin position="1"/>
        <end position="25"/>
    </location>
</feature>
<keyword evidence="13" id="KW-0458">Lysosome</keyword>
<reference evidence="20" key="2">
    <citation type="submission" date="2025-08" db="UniProtKB">
        <authorList>
            <consortium name="Ensembl"/>
        </authorList>
    </citation>
    <scope>IDENTIFICATION</scope>
</reference>
<dbReference type="AlphaFoldDB" id="A0AAQ4QV02"/>
<evidence type="ECO:0000256" key="14">
    <source>
        <dbReference type="ARBA" id="ARBA00039868"/>
    </source>
</evidence>
<dbReference type="GeneTree" id="ENSGT00390000002634"/>
<evidence type="ECO:0000256" key="3">
    <source>
        <dbReference type="ARBA" id="ARBA00007527"/>
    </source>
</evidence>